<dbReference type="Proteomes" id="UP000008370">
    <property type="component" value="Unassembled WGS sequence"/>
</dbReference>
<proteinExistence type="predicted"/>
<feature type="domain" description="Thioredoxin" evidence="1">
    <location>
        <begin position="1"/>
        <end position="122"/>
    </location>
</feature>
<evidence type="ECO:0000313" key="2">
    <source>
        <dbReference type="EMBL" id="EKM50816.1"/>
    </source>
</evidence>
<dbReference type="CDD" id="cd02947">
    <property type="entry name" value="TRX_family"/>
    <property type="match status" value="1"/>
</dbReference>
<name>K5UMB6_PHACS</name>
<dbReference type="RefSeq" id="XP_007401076.1">
    <property type="nucleotide sequence ID" value="XM_007401014.1"/>
</dbReference>
<dbReference type="AlphaFoldDB" id="K5UMB6"/>
<dbReference type="KEGG" id="pco:PHACADRAFT_213679"/>
<dbReference type="Gene3D" id="3.40.30.10">
    <property type="entry name" value="Glutaredoxin"/>
    <property type="match status" value="1"/>
</dbReference>
<dbReference type="EMBL" id="JH930478">
    <property type="protein sequence ID" value="EKM50816.1"/>
    <property type="molecule type" value="Genomic_DNA"/>
</dbReference>
<dbReference type="InterPro" id="IPR036249">
    <property type="entry name" value="Thioredoxin-like_sf"/>
</dbReference>
<dbReference type="STRING" id="650164.K5UMB6"/>
<evidence type="ECO:0000259" key="1">
    <source>
        <dbReference type="PROSITE" id="PS51352"/>
    </source>
</evidence>
<sequence>MMMSGLVTIDTQQEFQDIKNYLNEDLAQTRELSWTVVLYSASWCTICTKFNPILEEITKTAEFRDVRFRRVDIDLKEPQSEWKEIESVVPQLRIFFAGRRVSEHKGFLDKDSLQAWLRSAIGQDREHSAGTVTTETQPVAAKRPAPLESGTAALFMCTGKFEDRRKRSLPFTKNRKAFSDLEPGCVFRPTEDDHGILIGRANEDTSYFDIILWTDPEESPGRVYFSIDFMPDPLRRARFESAMFAVAFGEDSREDRRPPLTIRDLFPIDAEDMARRPLRPHLLDEQVDEPEPMNDAPSFVSSLDERTSGTWTSTVIRGQGIHSPTAVWNLCVDDASSVRPGGLDAHYNMYVTLPTTSRVWMKFWGKAVLVRGEDSALPLKHRATLKIGTLEKPFERVLDLSEVLKGSRDSQ</sequence>
<dbReference type="PROSITE" id="PS51352">
    <property type="entry name" value="THIOREDOXIN_2"/>
    <property type="match status" value="1"/>
</dbReference>
<organism evidence="2 3">
    <name type="scientific">Phanerochaete carnosa (strain HHB-10118-sp)</name>
    <name type="common">White-rot fungus</name>
    <name type="synonym">Peniophora carnosa</name>
    <dbReference type="NCBI Taxonomy" id="650164"/>
    <lineage>
        <taxon>Eukaryota</taxon>
        <taxon>Fungi</taxon>
        <taxon>Dikarya</taxon>
        <taxon>Basidiomycota</taxon>
        <taxon>Agaricomycotina</taxon>
        <taxon>Agaricomycetes</taxon>
        <taxon>Polyporales</taxon>
        <taxon>Phanerochaetaceae</taxon>
        <taxon>Phanerochaete</taxon>
    </lineage>
</organism>
<dbReference type="OrthoDB" id="2121326at2759"/>
<dbReference type="HOGENOM" id="CLU_692807_0_0_1"/>
<accession>K5UMB6</accession>
<dbReference type="Pfam" id="PF00085">
    <property type="entry name" value="Thioredoxin"/>
    <property type="match status" value="1"/>
</dbReference>
<dbReference type="InParanoid" id="K5UMB6"/>
<dbReference type="InterPro" id="IPR013766">
    <property type="entry name" value="Thioredoxin_domain"/>
</dbReference>
<reference evidence="2 3" key="1">
    <citation type="journal article" date="2012" name="BMC Genomics">
        <title>Comparative genomics of the white-rot fungi, Phanerochaete carnosa and P. chrysosporium, to elucidate the genetic basis of the distinct wood types they colonize.</title>
        <authorList>
            <person name="Suzuki H."/>
            <person name="MacDonald J."/>
            <person name="Syed K."/>
            <person name="Salamov A."/>
            <person name="Hori C."/>
            <person name="Aerts A."/>
            <person name="Henrissat B."/>
            <person name="Wiebenga A."/>
            <person name="vanKuyk P.A."/>
            <person name="Barry K."/>
            <person name="Lindquist E."/>
            <person name="LaButti K."/>
            <person name="Lapidus A."/>
            <person name="Lucas S."/>
            <person name="Coutinho P."/>
            <person name="Gong Y."/>
            <person name="Samejima M."/>
            <person name="Mahadevan R."/>
            <person name="Abou-Zaid M."/>
            <person name="de Vries R.P."/>
            <person name="Igarashi K."/>
            <person name="Yadav J.S."/>
            <person name="Grigoriev I.V."/>
            <person name="Master E.R."/>
        </authorList>
    </citation>
    <scope>NUCLEOTIDE SEQUENCE [LARGE SCALE GENOMIC DNA]</scope>
    <source>
        <strain evidence="2 3">HHB-10118-sp</strain>
    </source>
</reference>
<evidence type="ECO:0000313" key="3">
    <source>
        <dbReference type="Proteomes" id="UP000008370"/>
    </source>
</evidence>
<dbReference type="SUPFAM" id="SSF52833">
    <property type="entry name" value="Thioredoxin-like"/>
    <property type="match status" value="1"/>
</dbReference>
<keyword evidence="3" id="KW-1185">Reference proteome</keyword>
<dbReference type="GeneID" id="18913408"/>
<protein>
    <recommendedName>
        <fullName evidence="1">Thioredoxin domain-containing protein</fullName>
    </recommendedName>
</protein>
<gene>
    <name evidence="2" type="ORF">PHACADRAFT_213679</name>
</gene>